<dbReference type="SUPFAM" id="SSF46458">
    <property type="entry name" value="Globin-like"/>
    <property type="match status" value="1"/>
</dbReference>
<dbReference type="InterPro" id="IPR017938">
    <property type="entry name" value="Riboflavin_synthase-like_b-brl"/>
</dbReference>
<dbReference type="PANTHER" id="PTHR47354">
    <property type="entry name" value="NADH OXIDOREDUCTASE HCR"/>
    <property type="match status" value="1"/>
</dbReference>
<comment type="similarity">
    <text evidence="11">Belongs to the globin family.</text>
</comment>
<dbReference type="InterPro" id="IPR001433">
    <property type="entry name" value="OxRdtase_FAD/NAD-bd"/>
</dbReference>
<evidence type="ECO:0000256" key="10">
    <source>
        <dbReference type="ARBA" id="ARBA00049433"/>
    </source>
</evidence>
<evidence type="ECO:0000256" key="4">
    <source>
        <dbReference type="ARBA" id="ARBA00012229"/>
    </source>
</evidence>
<keyword evidence="8" id="KW-0520">NAD</keyword>
<dbReference type="PROSITE" id="PS01033">
    <property type="entry name" value="GLOBIN"/>
    <property type="match status" value="1"/>
</dbReference>
<dbReference type="Gene3D" id="2.40.30.10">
    <property type="entry name" value="Translation factors"/>
    <property type="match status" value="1"/>
</dbReference>
<comment type="cofactor">
    <cofactor evidence="1">
        <name>heme b</name>
        <dbReference type="ChEBI" id="CHEBI:60344"/>
    </cofactor>
</comment>
<reference evidence="14 15" key="1">
    <citation type="journal article" date="2019" name="Int. J. Syst. Evol. Microbiol.">
        <title>The Global Catalogue of Microorganisms (GCM) 10K type strain sequencing project: providing services to taxonomists for standard genome sequencing and annotation.</title>
        <authorList>
            <consortium name="The Broad Institute Genomics Platform"/>
            <consortium name="The Broad Institute Genome Sequencing Center for Infectious Disease"/>
            <person name="Wu L."/>
            <person name="Ma J."/>
        </authorList>
    </citation>
    <scope>NUCLEOTIDE SEQUENCE [LARGE SCALE GENOMIC DNA]</scope>
    <source>
        <strain evidence="14 15">JCM 3367</strain>
    </source>
</reference>
<dbReference type="Gene3D" id="1.10.490.10">
    <property type="entry name" value="Globins"/>
    <property type="match status" value="1"/>
</dbReference>
<protein>
    <recommendedName>
        <fullName evidence="4">nitric oxide dioxygenase</fullName>
        <ecNumber evidence="4">1.14.12.17</ecNumber>
    </recommendedName>
</protein>
<evidence type="ECO:0000256" key="5">
    <source>
        <dbReference type="ARBA" id="ARBA00022714"/>
    </source>
</evidence>
<accession>A0ABN3NTC0</accession>
<dbReference type="InterPro" id="IPR000971">
    <property type="entry name" value="Globin"/>
</dbReference>
<dbReference type="InterPro" id="IPR050415">
    <property type="entry name" value="MRET"/>
</dbReference>
<keyword evidence="11" id="KW-0813">Transport</keyword>
<keyword evidence="11" id="KW-0349">Heme</keyword>
<dbReference type="CDD" id="cd19753">
    <property type="entry name" value="Mb-like_oxidoreductase"/>
    <property type="match status" value="1"/>
</dbReference>
<dbReference type="PRINTS" id="PR00410">
    <property type="entry name" value="PHEHYDRXLASE"/>
</dbReference>
<keyword evidence="11" id="KW-0479">Metal-binding</keyword>
<evidence type="ECO:0000256" key="1">
    <source>
        <dbReference type="ARBA" id="ARBA00001970"/>
    </source>
</evidence>
<evidence type="ECO:0000259" key="13">
    <source>
        <dbReference type="PROSITE" id="PS51384"/>
    </source>
</evidence>
<dbReference type="RefSeq" id="WP_344174467.1">
    <property type="nucleotide sequence ID" value="NZ_BAAARY010000033.1"/>
</dbReference>
<dbReference type="SUPFAM" id="SSF52343">
    <property type="entry name" value="Ferredoxin reductase-like, C-terminal NADP-linked domain"/>
    <property type="match status" value="1"/>
</dbReference>
<feature type="domain" description="Globin" evidence="12">
    <location>
        <begin position="1"/>
        <end position="133"/>
    </location>
</feature>
<dbReference type="SUPFAM" id="SSF63380">
    <property type="entry name" value="Riboflavin synthase domain-like"/>
    <property type="match status" value="1"/>
</dbReference>
<gene>
    <name evidence="14" type="ORF">GCM10010201_34850</name>
</gene>
<dbReference type="EC" id="1.14.12.17" evidence="4"/>
<evidence type="ECO:0000313" key="15">
    <source>
        <dbReference type="Proteomes" id="UP001499978"/>
    </source>
</evidence>
<feature type="domain" description="FAD-binding FR-type" evidence="13">
    <location>
        <begin position="138"/>
        <end position="238"/>
    </location>
</feature>
<dbReference type="Proteomes" id="UP001499978">
    <property type="component" value="Unassembled WGS sequence"/>
</dbReference>
<dbReference type="InterPro" id="IPR001709">
    <property type="entry name" value="Flavoprot_Pyr_Nucl_cyt_Rdtase"/>
</dbReference>
<dbReference type="Pfam" id="PF00042">
    <property type="entry name" value="Globin"/>
    <property type="match status" value="1"/>
</dbReference>
<comment type="catalytic activity">
    <reaction evidence="10">
        <text>2 nitric oxide + NADPH + 2 O2 = 2 nitrate + NADP(+) + H(+)</text>
        <dbReference type="Rhea" id="RHEA:19465"/>
        <dbReference type="ChEBI" id="CHEBI:15378"/>
        <dbReference type="ChEBI" id="CHEBI:15379"/>
        <dbReference type="ChEBI" id="CHEBI:16480"/>
        <dbReference type="ChEBI" id="CHEBI:17632"/>
        <dbReference type="ChEBI" id="CHEBI:57783"/>
        <dbReference type="ChEBI" id="CHEBI:58349"/>
        <dbReference type="EC" id="1.14.12.17"/>
    </reaction>
</comment>
<keyword evidence="5" id="KW-0001">2Fe-2S</keyword>
<keyword evidence="6" id="KW-0521">NADP</keyword>
<dbReference type="CDD" id="cd06187">
    <property type="entry name" value="O2ase_reductase_like"/>
    <property type="match status" value="1"/>
</dbReference>
<evidence type="ECO:0000256" key="7">
    <source>
        <dbReference type="ARBA" id="ARBA00023014"/>
    </source>
</evidence>
<keyword evidence="15" id="KW-1185">Reference proteome</keyword>
<name>A0ABN3NTC0_9ACTN</name>
<dbReference type="InterPro" id="IPR017927">
    <property type="entry name" value="FAD-bd_FR_type"/>
</dbReference>
<keyword evidence="7" id="KW-0411">Iron-sulfur</keyword>
<dbReference type="Gene3D" id="3.40.50.80">
    <property type="entry name" value="Nucleotide-binding domain of ferredoxin-NADP reductase (FNR) module"/>
    <property type="match status" value="1"/>
</dbReference>
<dbReference type="PRINTS" id="PR00371">
    <property type="entry name" value="FPNCR"/>
</dbReference>
<dbReference type="Pfam" id="PF00970">
    <property type="entry name" value="FAD_binding_6"/>
    <property type="match status" value="1"/>
</dbReference>
<evidence type="ECO:0000256" key="2">
    <source>
        <dbReference type="ARBA" id="ARBA00001974"/>
    </source>
</evidence>
<dbReference type="InterPro" id="IPR009050">
    <property type="entry name" value="Globin-like_sf"/>
</dbReference>
<comment type="similarity">
    <text evidence="3">In the C-terminal section; belongs to the flavoprotein pyridine nucleotide cytochrome reductase family.</text>
</comment>
<organism evidence="14 15">
    <name type="scientific">Pilimelia columellifera subsp. columellifera</name>
    <dbReference type="NCBI Taxonomy" id="706583"/>
    <lineage>
        <taxon>Bacteria</taxon>
        <taxon>Bacillati</taxon>
        <taxon>Actinomycetota</taxon>
        <taxon>Actinomycetes</taxon>
        <taxon>Micromonosporales</taxon>
        <taxon>Micromonosporaceae</taxon>
        <taxon>Pilimelia</taxon>
    </lineage>
</organism>
<dbReference type="InterPro" id="IPR039261">
    <property type="entry name" value="FNR_nucleotide-bd"/>
</dbReference>
<evidence type="ECO:0000256" key="11">
    <source>
        <dbReference type="RuleBase" id="RU000356"/>
    </source>
</evidence>
<dbReference type="Pfam" id="PF00175">
    <property type="entry name" value="NAD_binding_1"/>
    <property type="match status" value="1"/>
</dbReference>
<evidence type="ECO:0000256" key="8">
    <source>
        <dbReference type="ARBA" id="ARBA00023027"/>
    </source>
</evidence>
<evidence type="ECO:0000313" key="14">
    <source>
        <dbReference type="EMBL" id="GAA2532410.1"/>
    </source>
</evidence>
<dbReference type="InterPro" id="IPR012292">
    <property type="entry name" value="Globin/Proto"/>
</dbReference>
<proteinExistence type="inferred from homology"/>
<evidence type="ECO:0000259" key="12">
    <source>
        <dbReference type="PROSITE" id="PS01033"/>
    </source>
</evidence>
<dbReference type="PROSITE" id="PS51384">
    <property type="entry name" value="FAD_FR"/>
    <property type="match status" value="1"/>
</dbReference>
<evidence type="ECO:0000256" key="6">
    <source>
        <dbReference type="ARBA" id="ARBA00022857"/>
    </source>
</evidence>
<dbReference type="PANTHER" id="PTHR47354:SF5">
    <property type="entry name" value="PROTEIN RFBI"/>
    <property type="match status" value="1"/>
</dbReference>
<keyword evidence="11" id="KW-0561">Oxygen transport</keyword>
<keyword evidence="11" id="KW-0408">Iron</keyword>
<sequence>MSDLARLLKESWTLVEDRQDKLAGYFYARLFLSHPKLRDMFPVHMDVQRSRLLAAVVRAVQTLEDPDQFDAYLRGLGRDHRKFGVVKEHFDAVGAALVGALREFAGENWCWEYEQAWQDAYTVIAGKMQAAAETDTNPPFWRAKVVRHERVGQDIAVFTVRPEAPISYRPGQYVSVESGHRPRLWRPYSIANAPREDHTLDFHVRAVNSGWVSGALVRKLAVGDELRLAAPMGMMALDRRSARDIVCVAGGTGLAPIRALVDELIRYNRTRWVHVFVGARTRDDLYLLDDLRLLASRYPWLSVIPACSDDPEFGGETGLVDEVVARYGPWAEHDFFVSGSPNMVRSTIRTLTELRVPSTRIRYDAFGDL</sequence>
<dbReference type="InterPro" id="IPR008333">
    <property type="entry name" value="Cbr1-like_FAD-bd_dom"/>
</dbReference>
<dbReference type="EMBL" id="BAAARY010000033">
    <property type="protein sequence ID" value="GAA2532410.1"/>
    <property type="molecule type" value="Genomic_DNA"/>
</dbReference>
<evidence type="ECO:0000256" key="3">
    <source>
        <dbReference type="ARBA" id="ARBA00006401"/>
    </source>
</evidence>
<comment type="catalytic activity">
    <reaction evidence="9">
        <text>2 nitric oxide + NADH + 2 O2 = 2 nitrate + NAD(+) + H(+)</text>
        <dbReference type="Rhea" id="RHEA:19469"/>
        <dbReference type="ChEBI" id="CHEBI:15378"/>
        <dbReference type="ChEBI" id="CHEBI:15379"/>
        <dbReference type="ChEBI" id="CHEBI:16480"/>
        <dbReference type="ChEBI" id="CHEBI:17632"/>
        <dbReference type="ChEBI" id="CHEBI:57540"/>
        <dbReference type="ChEBI" id="CHEBI:57945"/>
        <dbReference type="EC" id="1.14.12.17"/>
    </reaction>
</comment>
<comment type="caution">
    <text evidence="14">The sequence shown here is derived from an EMBL/GenBank/DDBJ whole genome shotgun (WGS) entry which is preliminary data.</text>
</comment>
<comment type="cofactor">
    <cofactor evidence="2">
        <name>FAD</name>
        <dbReference type="ChEBI" id="CHEBI:57692"/>
    </cofactor>
</comment>
<evidence type="ECO:0000256" key="9">
    <source>
        <dbReference type="ARBA" id="ARBA00048649"/>
    </source>
</evidence>